<reference evidence="1 2" key="1">
    <citation type="submission" date="2018-10" db="EMBL/GenBank/DDBJ databases">
        <title>Lactobacillus sp. R7 and Lactobacillus sp. R19 isolated from fermented mustard green product of Taiwan.</title>
        <authorList>
            <person name="Lin S.-T."/>
        </authorList>
    </citation>
    <scope>NUCLEOTIDE SEQUENCE [LARGE SCALE GENOMIC DNA]</scope>
    <source>
        <strain evidence="1 2">BCRC 81127</strain>
    </source>
</reference>
<proteinExistence type="predicted"/>
<accession>A0A4Z0JPH1</accession>
<sequence length="74" mass="8339">MKYAVLHIKADFGWNDLEIVCRLPQKTQLGLERSGHNLKLFSKPEKIFKLGLIVSAKALTIISELSPIEFFVPG</sequence>
<dbReference type="EMBL" id="RKLY01000009">
    <property type="protein sequence ID" value="TGD23818.1"/>
    <property type="molecule type" value="Genomic_DNA"/>
</dbReference>
<evidence type="ECO:0000313" key="2">
    <source>
        <dbReference type="Proteomes" id="UP000298021"/>
    </source>
</evidence>
<dbReference type="Proteomes" id="UP000298021">
    <property type="component" value="Unassembled WGS sequence"/>
</dbReference>
<comment type="caution">
    <text evidence="1">The sequence shown here is derived from an EMBL/GenBank/DDBJ whole genome shotgun (WGS) entry which is preliminary data.</text>
</comment>
<gene>
    <name evidence="1" type="ORF">EGT49_05095</name>
</gene>
<protein>
    <submittedName>
        <fullName evidence="1">Uncharacterized protein</fullName>
    </submittedName>
</protein>
<organism evidence="1 2">
    <name type="scientific">Companilactobacillus suantsaicola</name>
    <dbReference type="NCBI Taxonomy" id="2487723"/>
    <lineage>
        <taxon>Bacteria</taxon>
        <taxon>Bacillati</taxon>
        <taxon>Bacillota</taxon>
        <taxon>Bacilli</taxon>
        <taxon>Lactobacillales</taxon>
        <taxon>Lactobacillaceae</taxon>
        <taxon>Companilactobacillus</taxon>
    </lineage>
</organism>
<evidence type="ECO:0000313" key="1">
    <source>
        <dbReference type="EMBL" id="TGD23818.1"/>
    </source>
</evidence>
<keyword evidence="2" id="KW-1185">Reference proteome</keyword>
<dbReference type="AlphaFoldDB" id="A0A4Z0JPH1"/>
<name>A0A4Z0JPH1_9LACO</name>